<evidence type="ECO:0000313" key="2">
    <source>
        <dbReference type="EMBL" id="GAI91794.1"/>
    </source>
</evidence>
<gene>
    <name evidence="2" type="ORF">S12H4_40279</name>
</gene>
<feature type="non-terminal residue" evidence="2">
    <location>
        <position position="1"/>
    </location>
</feature>
<sequence length="42" mass="4530">AKEKWATNPKNPEANLPKPKPVSTPARTSTAPKAKPAQPSFF</sequence>
<reference evidence="2" key="1">
    <citation type="journal article" date="2014" name="Front. Microbiol.">
        <title>High frequency of phylogenetically diverse reductive dehalogenase-homologous genes in deep subseafloor sedimentary metagenomes.</title>
        <authorList>
            <person name="Kawai M."/>
            <person name="Futagami T."/>
            <person name="Toyoda A."/>
            <person name="Takaki Y."/>
            <person name="Nishi S."/>
            <person name="Hori S."/>
            <person name="Arai W."/>
            <person name="Tsubouchi T."/>
            <person name="Morono Y."/>
            <person name="Uchiyama I."/>
            <person name="Ito T."/>
            <person name="Fujiyama A."/>
            <person name="Inagaki F."/>
            <person name="Takami H."/>
        </authorList>
    </citation>
    <scope>NUCLEOTIDE SEQUENCE</scope>
    <source>
        <strain evidence="2">Expedition CK06-06</strain>
    </source>
</reference>
<accession>X1UHF0</accession>
<organism evidence="2">
    <name type="scientific">marine sediment metagenome</name>
    <dbReference type="NCBI Taxonomy" id="412755"/>
    <lineage>
        <taxon>unclassified sequences</taxon>
        <taxon>metagenomes</taxon>
        <taxon>ecological metagenomes</taxon>
    </lineage>
</organism>
<dbReference type="AlphaFoldDB" id="X1UHF0"/>
<evidence type="ECO:0000256" key="1">
    <source>
        <dbReference type="SAM" id="MobiDB-lite"/>
    </source>
</evidence>
<proteinExistence type="predicted"/>
<dbReference type="EMBL" id="BARW01024431">
    <property type="protein sequence ID" value="GAI91794.1"/>
    <property type="molecule type" value="Genomic_DNA"/>
</dbReference>
<protein>
    <submittedName>
        <fullName evidence="2">Uncharacterized protein</fullName>
    </submittedName>
</protein>
<name>X1UHF0_9ZZZZ</name>
<feature type="region of interest" description="Disordered" evidence="1">
    <location>
        <begin position="1"/>
        <end position="42"/>
    </location>
</feature>
<comment type="caution">
    <text evidence="2">The sequence shown here is derived from an EMBL/GenBank/DDBJ whole genome shotgun (WGS) entry which is preliminary data.</text>
</comment>